<evidence type="ECO:0000256" key="2">
    <source>
        <dbReference type="ARBA" id="ARBA00023125"/>
    </source>
</evidence>
<evidence type="ECO:0000313" key="7">
    <source>
        <dbReference type="EMBL" id="RXR29154.1"/>
    </source>
</evidence>
<dbReference type="SMART" id="SM00857">
    <property type="entry name" value="Resolvase"/>
    <property type="match status" value="1"/>
</dbReference>
<evidence type="ECO:0000313" key="8">
    <source>
        <dbReference type="Proteomes" id="UP000290958"/>
    </source>
</evidence>
<evidence type="ECO:0000259" key="6">
    <source>
        <dbReference type="PROSITE" id="PS51736"/>
    </source>
</evidence>
<dbReference type="RefSeq" id="WP_129403801.1">
    <property type="nucleotide sequence ID" value="NZ_SBKP01000005.1"/>
</dbReference>
<evidence type="ECO:0000256" key="5">
    <source>
        <dbReference type="PROSITE-ProRule" id="PRU10137"/>
    </source>
</evidence>
<dbReference type="InterPro" id="IPR006119">
    <property type="entry name" value="Resolv_N"/>
</dbReference>
<sequence length="240" mass="26419">MRQAKYFGKFEEYSEAIGYVRVSTSKQGRSGLGLEAQREAISQFAERECITIIECFEEVETGKGWDALDRRPVLREALAKAKQRQCPIIVSKLDRLSRDVHFISGLMAQRVPFMVAELGADTDPFLLHLFAALAEKERALISQRTKDALARKIAAGVPLGNRTNLAEAQRLGAAANIRAARQFSATVAPVIEQLRRSGTGTLSGIASGLERLGIRTARGGTWTPMQVKRVMAYAEQNDLA</sequence>
<protein>
    <submittedName>
        <fullName evidence="7">Recombinase family protein</fullName>
    </submittedName>
</protein>
<dbReference type="PROSITE" id="PS00397">
    <property type="entry name" value="RECOMBINASES_1"/>
    <property type="match status" value="1"/>
</dbReference>
<dbReference type="InterPro" id="IPR036162">
    <property type="entry name" value="Resolvase-like_N_sf"/>
</dbReference>
<comment type="caution">
    <text evidence="7">The sequence shown here is derived from an EMBL/GenBank/DDBJ whole genome shotgun (WGS) entry which is preliminary data.</text>
</comment>
<dbReference type="SUPFAM" id="SSF53041">
    <property type="entry name" value="Resolvase-like"/>
    <property type="match status" value="1"/>
</dbReference>
<dbReference type="GO" id="GO:0000150">
    <property type="term" value="F:DNA strand exchange activity"/>
    <property type="evidence" value="ECO:0007669"/>
    <property type="project" value="InterPro"/>
</dbReference>
<dbReference type="EMBL" id="SBKP01000005">
    <property type="protein sequence ID" value="RXR29154.1"/>
    <property type="molecule type" value="Genomic_DNA"/>
</dbReference>
<dbReference type="Pfam" id="PF00239">
    <property type="entry name" value="Resolvase"/>
    <property type="match status" value="1"/>
</dbReference>
<dbReference type="InterPro" id="IPR006118">
    <property type="entry name" value="Recombinase_CS"/>
</dbReference>
<keyword evidence="1" id="KW-0229">DNA integration</keyword>
<dbReference type="Gene3D" id="3.40.50.1390">
    <property type="entry name" value="Resolvase, N-terminal catalytic domain"/>
    <property type="match status" value="1"/>
</dbReference>
<name>A0A4Q1KKE9_9SPHN</name>
<gene>
    <name evidence="7" type="ORF">EQG66_06565</name>
</gene>
<feature type="domain" description="Resolvase/invertase-type recombinase catalytic" evidence="6">
    <location>
        <begin position="15"/>
        <end position="156"/>
    </location>
</feature>
<dbReference type="GO" id="GO:0015074">
    <property type="term" value="P:DNA integration"/>
    <property type="evidence" value="ECO:0007669"/>
    <property type="project" value="UniProtKB-KW"/>
</dbReference>
<evidence type="ECO:0000256" key="1">
    <source>
        <dbReference type="ARBA" id="ARBA00022908"/>
    </source>
</evidence>
<accession>A0A4Q1KKE9</accession>
<proteinExistence type="predicted"/>
<dbReference type="PROSITE" id="PS51736">
    <property type="entry name" value="RECOMBINASES_3"/>
    <property type="match status" value="1"/>
</dbReference>
<dbReference type="OrthoDB" id="2290206at2"/>
<keyword evidence="3" id="KW-0233">DNA recombination</keyword>
<dbReference type="PANTHER" id="PTHR30461:SF2">
    <property type="entry name" value="SERINE RECOMBINASE PINE-RELATED"/>
    <property type="match status" value="1"/>
</dbReference>
<dbReference type="InterPro" id="IPR050639">
    <property type="entry name" value="SSR_resolvase"/>
</dbReference>
<dbReference type="PANTHER" id="PTHR30461">
    <property type="entry name" value="DNA-INVERTASE FROM LAMBDOID PROPHAGE"/>
    <property type="match status" value="1"/>
</dbReference>
<dbReference type="CDD" id="cd00338">
    <property type="entry name" value="Ser_Recombinase"/>
    <property type="match status" value="1"/>
</dbReference>
<keyword evidence="8" id="KW-1185">Reference proteome</keyword>
<keyword evidence="2" id="KW-0238">DNA-binding</keyword>
<dbReference type="AlphaFoldDB" id="A0A4Q1KKE9"/>
<dbReference type="GO" id="GO:0003677">
    <property type="term" value="F:DNA binding"/>
    <property type="evidence" value="ECO:0007669"/>
    <property type="project" value="UniProtKB-KW"/>
</dbReference>
<evidence type="ECO:0000256" key="3">
    <source>
        <dbReference type="ARBA" id="ARBA00023172"/>
    </source>
</evidence>
<organism evidence="7 8">
    <name type="scientific">Sphingobium fluviale</name>
    <dbReference type="NCBI Taxonomy" id="2506423"/>
    <lineage>
        <taxon>Bacteria</taxon>
        <taxon>Pseudomonadati</taxon>
        <taxon>Pseudomonadota</taxon>
        <taxon>Alphaproteobacteria</taxon>
        <taxon>Sphingomonadales</taxon>
        <taxon>Sphingomonadaceae</taxon>
        <taxon>Sphingobium</taxon>
    </lineage>
</organism>
<dbReference type="Proteomes" id="UP000290958">
    <property type="component" value="Unassembled WGS sequence"/>
</dbReference>
<reference evidence="8" key="1">
    <citation type="submission" date="2019-01" db="EMBL/GenBank/DDBJ databases">
        <title>Cytophagaceae bacterium strain CAR-16.</title>
        <authorList>
            <person name="Chen W.-M."/>
        </authorList>
    </citation>
    <scope>NUCLEOTIDE SEQUENCE [LARGE SCALE GENOMIC DNA]</scope>
    <source>
        <strain evidence="8">CHR27</strain>
    </source>
</reference>
<evidence type="ECO:0000256" key="4">
    <source>
        <dbReference type="PIRSR" id="PIRSR606118-50"/>
    </source>
</evidence>
<feature type="active site" description="O-(5'-phospho-DNA)-serine intermediate" evidence="4 5">
    <location>
        <position position="23"/>
    </location>
</feature>